<feature type="transmembrane region" description="Helical" evidence="6">
    <location>
        <begin position="145"/>
        <end position="164"/>
    </location>
</feature>
<comment type="similarity">
    <text evidence="2">Belongs to the MscS (TC 1.A.23) family.</text>
</comment>
<feature type="transmembrane region" description="Helical" evidence="6">
    <location>
        <begin position="25"/>
        <end position="50"/>
    </location>
</feature>
<evidence type="ECO:0000256" key="5">
    <source>
        <dbReference type="ARBA" id="ARBA00023136"/>
    </source>
</evidence>
<dbReference type="SUPFAM" id="SSF82861">
    <property type="entry name" value="Mechanosensitive channel protein MscS (YggB), transmembrane region"/>
    <property type="match status" value="1"/>
</dbReference>
<keyword evidence="4 6" id="KW-1133">Transmembrane helix</keyword>
<dbReference type="Proteomes" id="UP000600449">
    <property type="component" value="Unassembled WGS sequence"/>
</dbReference>
<dbReference type="InterPro" id="IPR006685">
    <property type="entry name" value="MscS_channel_2nd"/>
</dbReference>
<dbReference type="InterPro" id="IPR010920">
    <property type="entry name" value="LSM_dom_sf"/>
</dbReference>
<keyword evidence="3 6" id="KW-0812">Transmembrane</keyword>
<dbReference type="EMBL" id="BMMF01000005">
    <property type="protein sequence ID" value="GGK34145.1"/>
    <property type="molecule type" value="Genomic_DNA"/>
</dbReference>
<dbReference type="SUPFAM" id="SSF50182">
    <property type="entry name" value="Sm-like ribonucleoproteins"/>
    <property type="match status" value="1"/>
</dbReference>
<dbReference type="Pfam" id="PF00924">
    <property type="entry name" value="MS_channel_2nd"/>
    <property type="match status" value="1"/>
</dbReference>
<accession>A0A917V442</accession>
<reference evidence="8 9" key="1">
    <citation type="journal article" date="2014" name="Int. J. Syst. Evol. Microbiol.">
        <title>Complete genome sequence of Corynebacterium casei LMG S-19264T (=DSM 44701T), isolated from a smear-ripened cheese.</title>
        <authorList>
            <consortium name="US DOE Joint Genome Institute (JGI-PGF)"/>
            <person name="Walter F."/>
            <person name="Albersmeier A."/>
            <person name="Kalinowski J."/>
            <person name="Ruckert C."/>
        </authorList>
    </citation>
    <scope>NUCLEOTIDE SEQUENCE [LARGE SCALE GENOMIC DNA]</scope>
    <source>
        <strain evidence="8 9">CGMCC 1.9161</strain>
    </source>
</reference>
<protein>
    <submittedName>
        <fullName evidence="8">Mechanosensitive ion channel protein MscS</fullName>
    </submittedName>
</protein>
<comment type="subcellular location">
    <subcellularLocation>
        <location evidence="1">Membrane</location>
        <topology evidence="1">Multi-pass membrane protein</topology>
    </subcellularLocation>
</comment>
<keyword evidence="5 6" id="KW-0472">Membrane</keyword>
<feature type="transmembrane region" description="Helical" evidence="6">
    <location>
        <begin position="176"/>
        <end position="195"/>
    </location>
</feature>
<dbReference type="GO" id="GO:0016020">
    <property type="term" value="C:membrane"/>
    <property type="evidence" value="ECO:0007669"/>
    <property type="project" value="UniProtKB-SubCell"/>
</dbReference>
<feature type="domain" description="Mechanosensitive ion channel MscS" evidence="7">
    <location>
        <begin position="194"/>
        <end position="260"/>
    </location>
</feature>
<keyword evidence="9" id="KW-1185">Reference proteome</keyword>
<evidence type="ECO:0000256" key="2">
    <source>
        <dbReference type="ARBA" id="ARBA00008017"/>
    </source>
</evidence>
<evidence type="ECO:0000256" key="1">
    <source>
        <dbReference type="ARBA" id="ARBA00004141"/>
    </source>
</evidence>
<evidence type="ECO:0000259" key="7">
    <source>
        <dbReference type="Pfam" id="PF00924"/>
    </source>
</evidence>
<evidence type="ECO:0000256" key="4">
    <source>
        <dbReference type="ARBA" id="ARBA00022989"/>
    </source>
</evidence>
<feature type="transmembrane region" description="Helical" evidence="6">
    <location>
        <begin position="71"/>
        <end position="87"/>
    </location>
</feature>
<dbReference type="PANTHER" id="PTHR30566:SF25">
    <property type="entry name" value="INNER MEMBRANE PROTEIN"/>
    <property type="match status" value="1"/>
</dbReference>
<name>A0A917V442_9HYPH</name>
<dbReference type="InterPro" id="IPR011014">
    <property type="entry name" value="MscS_channel_TM-2"/>
</dbReference>
<dbReference type="InterPro" id="IPR023408">
    <property type="entry name" value="MscS_beta-dom_sf"/>
</dbReference>
<dbReference type="GO" id="GO:0008381">
    <property type="term" value="F:mechanosensitive monoatomic ion channel activity"/>
    <property type="evidence" value="ECO:0007669"/>
    <property type="project" value="UniProtKB-ARBA"/>
</dbReference>
<sequence length="381" mass="40759">MEQIAGLADEAGDILAAWPDWAEAAVVLALFAVAALLLHGLVVSIVRATFGRRLGDLGRGILARIRRPTRLALVIVLVGGALPAVPLDGDTRAWLAWLLLLAFIVVLGWAAMVVVDVAADVYLRRLPRESEDTTLARKATTQVRLLRRIAVIVIGVLTVAALMTTSPVARQYGTSLFASAGVAGLVIGLAAQPVLSNIIAGLQLAITQPVRLEDAVIVEGEFGFVEDIRTSYVVVRLWDLRRLVVPLKRFIEQPFQNWTRGEARLIGSVVLHLDYTAPIAAIRARFEALVRASPLFDGETVGLQVIDAGRDSITVRGLMSARTPGETWDLRCTVREDLVAWLQETHPGALPQVRTRTVASGAAAAAAEAGESAEGGDANST</sequence>
<evidence type="ECO:0000256" key="3">
    <source>
        <dbReference type="ARBA" id="ARBA00022692"/>
    </source>
</evidence>
<evidence type="ECO:0000313" key="8">
    <source>
        <dbReference type="EMBL" id="GGK34145.1"/>
    </source>
</evidence>
<proteinExistence type="inferred from homology"/>
<evidence type="ECO:0000256" key="6">
    <source>
        <dbReference type="SAM" id="Phobius"/>
    </source>
</evidence>
<gene>
    <name evidence="8" type="ORF">GCM10011322_21090</name>
</gene>
<dbReference type="AlphaFoldDB" id="A0A917V442"/>
<feature type="transmembrane region" description="Helical" evidence="6">
    <location>
        <begin position="93"/>
        <end position="119"/>
    </location>
</feature>
<organism evidence="8 9">
    <name type="scientific">Salinarimonas ramus</name>
    <dbReference type="NCBI Taxonomy" id="690164"/>
    <lineage>
        <taxon>Bacteria</taxon>
        <taxon>Pseudomonadati</taxon>
        <taxon>Pseudomonadota</taxon>
        <taxon>Alphaproteobacteria</taxon>
        <taxon>Hyphomicrobiales</taxon>
        <taxon>Salinarimonadaceae</taxon>
        <taxon>Salinarimonas</taxon>
    </lineage>
</organism>
<dbReference type="Gene3D" id="1.10.287.1260">
    <property type="match status" value="1"/>
</dbReference>
<comment type="caution">
    <text evidence="8">The sequence shown here is derived from an EMBL/GenBank/DDBJ whole genome shotgun (WGS) entry which is preliminary data.</text>
</comment>
<dbReference type="RefSeq" id="WP_188912515.1">
    <property type="nucleotide sequence ID" value="NZ_BMMF01000005.1"/>
</dbReference>
<evidence type="ECO:0000313" key="9">
    <source>
        <dbReference type="Proteomes" id="UP000600449"/>
    </source>
</evidence>
<dbReference type="Gene3D" id="2.30.30.60">
    <property type="match status" value="1"/>
</dbReference>
<dbReference type="PANTHER" id="PTHR30566">
    <property type="entry name" value="YNAI-RELATED MECHANOSENSITIVE ION CHANNEL"/>
    <property type="match status" value="1"/>
</dbReference>